<keyword evidence="4" id="KW-1185">Reference proteome</keyword>
<dbReference type="UniPathway" id="UPA00075">
    <property type="reaction ID" value="UER00336"/>
</dbReference>
<dbReference type="PRINTS" id="PR00149">
    <property type="entry name" value="FUMRATELYASE"/>
</dbReference>
<dbReference type="InterPro" id="IPR019468">
    <property type="entry name" value="AdenyloSucc_lyase_C"/>
</dbReference>
<dbReference type="Pfam" id="PF10397">
    <property type="entry name" value="ADSL_C"/>
    <property type="match status" value="1"/>
</dbReference>
<dbReference type="KEGG" id="jar:G7057_02460"/>
<dbReference type="SMART" id="SM00998">
    <property type="entry name" value="ADSL_C"/>
    <property type="match status" value="1"/>
</dbReference>
<dbReference type="GO" id="GO:0004018">
    <property type="term" value="F:N6-(1,2-dicarboxyethyl)AMP AMP-lyase (fumarate-forming) activity"/>
    <property type="evidence" value="ECO:0007669"/>
    <property type="project" value="InterPro"/>
</dbReference>
<dbReference type="GO" id="GO:0005829">
    <property type="term" value="C:cytosol"/>
    <property type="evidence" value="ECO:0007669"/>
    <property type="project" value="TreeGrafter"/>
</dbReference>
<dbReference type="AlphaFoldDB" id="A0A6G7KCW6"/>
<dbReference type="UniPathway" id="UPA00074">
    <property type="reaction ID" value="UER00132"/>
</dbReference>
<dbReference type="GO" id="GO:0044208">
    <property type="term" value="P:'de novo' AMP biosynthetic process"/>
    <property type="evidence" value="ECO:0007669"/>
    <property type="project" value="UniProtKB-UniPathway"/>
</dbReference>
<keyword evidence="1 3" id="KW-0456">Lyase</keyword>
<evidence type="ECO:0000259" key="2">
    <source>
        <dbReference type="SMART" id="SM00998"/>
    </source>
</evidence>
<dbReference type="Pfam" id="PF00206">
    <property type="entry name" value="Lyase_1"/>
    <property type="match status" value="1"/>
</dbReference>
<feature type="domain" description="Adenylosuccinate lyase C-terminal" evidence="2">
    <location>
        <begin position="364"/>
        <end position="443"/>
    </location>
</feature>
<dbReference type="EMBL" id="CP049740">
    <property type="protein sequence ID" value="QII83085.1"/>
    <property type="molecule type" value="Genomic_DNA"/>
</dbReference>
<dbReference type="PROSITE" id="PS00163">
    <property type="entry name" value="FUMARATE_LYASES"/>
    <property type="match status" value="1"/>
</dbReference>
<accession>A0A6G7KCW6</accession>
<dbReference type="CDD" id="cd01597">
    <property type="entry name" value="pCLME"/>
    <property type="match status" value="1"/>
</dbReference>
<evidence type="ECO:0000256" key="1">
    <source>
        <dbReference type="ARBA" id="ARBA00023239"/>
    </source>
</evidence>
<dbReference type="InterPro" id="IPR000362">
    <property type="entry name" value="Fumarate_lyase_fam"/>
</dbReference>
<dbReference type="InterPro" id="IPR020557">
    <property type="entry name" value="Fumarate_lyase_CS"/>
</dbReference>
<proteinExistence type="predicted"/>
<dbReference type="EC" id="4.3.2.2" evidence="3"/>
<evidence type="ECO:0000313" key="3">
    <source>
        <dbReference type="EMBL" id="QII83085.1"/>
    </source>
</evidence>
<evidence type="ECO:0000313" key="4">
    <source>
        <dbReference type="Proteomes" id="UP000501451"/>
    </source>
</evidence>
<dbReference type="Gene3D" id="1.10.40.30">
    <property type="entry name" value="Fumarase/aspartase (C-terminal domain)"/>
    <property type="match status" value="1"/>
</dbReference>
<dbReference type="InterPro" id="IPR008948">
    <property type="entry name" value="L-Aspartase-like"/>
</dbReference>
<dbReference type="NCBIfam" id="TIGR00928">
    <property type="entry name" value="purB"/>
    <property type="match status" value="1"/>
</dbReference>
<dbReference type="InterPro" id="IPR004769">
    <property type="entry name" value="Pur_lyase"/>
</dbReference>
<reference evidence="3 4" key="1">
    <citation type="journal article" date="2017" name="Int. J. Syst. Evol. Microbiol.">
        <title>Jeotgalibaca porci sp. nov. and Jeotgalibaca arthritidis sp. nov., isolated from pigs, and emended description of the genus Jeotgalibaca.</title>
        <authorList>
            <person name="Zamora L."/>
            <person name="Perez-Sancho M."/>
            <person name="Dominguez L."/>
            <person name="Fernandez-Garayzabal J.F."/>
            <person name="Vela A.I."/>
        </authorList>
    </citation>
    <scope>NUCLEOTIDE SEQUENCE [LARGE SCALE GENOMIC DNA]</scope>
    <source>
        <strain evidence="3 4">CECT 9157</strain>
    </source>
</reference>
<dbReference type="Proteomes" id="UP000501451">
    <property type="component" value="Chromosome"/>
</dbReference>
<dbReference type="Gene3D" id="1.20.200.10">
    <property type="entry name" value="Fumarase/aspartase (Central domain)"/>
    <property type="match status" value="1"/>
</dbReference>
<dbReference type="SUPFAM" id="SSF48557">
    <property type="entry name" value="L-aspartase-like"/>
    <property type="match status" value="1"/>
</dbReference>
<dbReference type="FunFam" id="1.20.200.10:FF:000014">
    <property type="entry name" value="3-carboxy-cis,cis-muconate cycloisomerase"/>
    <property type="match status" value="1"/>
</dbReference>
<dbReference type="InterPro" id="IPR022761">
    <property type="entry name" value="Fumarate_lyase_N"/>
</dbReference>
<dbReference type="PANTHER" id="PTHR43172">
    <property type="entry name" value="ADENYLOSUCCINATE LYASE"/>
    <property type="match status" value="1"/>
</dbReference>
<dbReference type="PANTHER" id="PTHR43172:SF1">
    <property type="entry name" value="ADENYLOSUCCINATE LYASE"/>
    <property type="match status" value="1"/>
</dbReference>
<organism evidence="3 4">
    <name type="scientific">Jeotgalibaca arthritidis</name>
    <dbReference type="NCBI Taxonomy" id="1868794"/>
    <lineage>
        <taxon>Bacteria</taxon>
        <taxon>Bacillati</taxon>
        <taxon>Bacillota</taxon>
        <taxon>Bacilli</taxon>
        <taxon>Lactobacillales</taxon>
        <taxon>Carnobacteriaceae</taxon>
        <taxon>Jeotgalibaca</taxon>
    </lineage>
</organism>
<sequence>MGSHVIDMMMLKNNFGTEAMRQIWSDENRLQKHFDIEAALALAEGELGLIPQAAAEKIAASANAEGVDIAAVAAEGAVLKHSLMATINTLQRLSGEEGEYVHFGATTQDIVDTGVILQLKESNAIIKENVQDVAAELANLAKRYRDTPMTGRSHGMQALPTTFGFKLSVVLSEVLRHLERLEEAENRVFTGVLAGAVGTYASFGEQGPEVEKNTLTRLGLDTPDICWHSSRDRIAEYVNILGLISGTLGKLANEFYNLMRTEIDELEEPFSKGKVGSSTMPHKRNPAALEGIVSLTKPVLASVGLVQQALIVEHERDAMSWRAEWIALPEICIFLSSQLASTKAVLKDLIVKPKNMLRNLNLQGGLLLSEQVMFALAKEMGKQTAHHLVYELSMEAFESEQKFSDILLKNKAVLAVLSADEIQQALDPEQYLGSAPQKVDQILQKYEAYQATH</sequence>
<dbReference type="GO" id="GO:0006189">
    <property type="term" value="P:'de novo' IMP biosynthetic process"/>
    <property type="evidence" value="ECO:0007669"/>
    <property type="project" value="UniProtKB-UniPathway"/>
</dbReference>
<gene>
    <name evidence="3" type="ORF">G7057_02460</name>
</gene>
<protein>
    <submittedName>
        <fullName evidence="3">Adenylosuccinate lyase</fullName>
        <ecNumber evidence="3">4.3.2.2</ecNumber>
    </submittedName>
</protein>
<name>A0A6G7KCW6_9LACT</name>
<dbReference type="GO" id="GO:0070626">
    <property type="term" value="F:(S)-2-(5-amino-1-(5-phospho-D-ribosyl)imidazole-4-carboxamido) succinate lyase (fumarate-forming) activity"/>
    <property type="evidence" value="ECO:0007669"/>
    <property type="project" value="TreeGrafter"/>
</dbReference>
<dbReference type="PRINTS" id="PR00145">
    <property type="entry name" value="ARGSUCLYASE"/>
</dbReference>